<comment type="cofactor">
    <cofactor evidence="1">
        <name>FAD</name>
        <dbReference type="ChEBI" id="CHEBI:57692"/>
    </cofactor>
</comment>
<keyword evidence="5" id="KW-0001">2Fe-2S</keyword>
<evidence type="ECO:0000256" key="3">
    <source>
        <dbReference type="ARBA" id="ARBA00022630"/>
    </source>
</evidence>
<dbReference type="Proteomes" id="UP000665026">
    <property type="component" value="Chromosome"/>
</dbReference>
<dbReference type="Pfam" id="PF08022">
    <property type="entry name" value="FAD_binding_8"/>
    <property type="match status" value="1"/>
</dbReference>
<dbReference type="InterPro" id="IPR017927">
    <property type="entry name" value="FAD-bd_FR_type"/>
</dbReference>
<dbReference type="Pfam" id="PF01794">
    <property type="entry name" value="Ferric_reduct"/>
    <property type="match status" value="1"/>
</dbReference>
<keyword evidence="4 13" id="KW-0812">Transmembrane</keyword>
<keyword evidence="3" id="KW-0285">Flavoprotein</keyword>
<protein>
    <submittedName>
        <fullName evidence="15">Ferric reductase-like transmembrane domain-containing protein</fullName>
    </submittedName>
</protein>
<dbReference type="InterPro" id="IPR001433">
    <property type="entry name" value="OxRdtase_FAD/NAD-bd"/>
</dbReference>
<keyword evidence="11" id="KW-0411">Iron-sulfur</keyword>
<accession>A0A975EMG7</accession>
<dbReference type="PROSITE" id="PS51384">
    <property type="entry name" value="FAD_FR"/>
    <property type="match status" value="1"/>
</dbReference>
<evidence type="ECO:0000256" key="9">
    <source>
        <dbReference type="ARBA" id="ARBA00023002"/>
    </source>
</evidence>
<dbReference type="InterPro" id="IPR039261">
    <property type="entry name" value="FNR_nucleotide-bd"/>
</dbReference>
<evidence type="ECO:0000256" key="2">
    <source>
        <dbReference type="ARBA" id="ARBA00004141"/>
    </source>
</evidence>
<dbReference type="GO" id="GO:0051537">
    <property type="term" value="F:2 iron, 2 sulfur cluster binding"/>
    <property type="evidence" value="ECO:0007669"/>
    <property type="project" value="UniProtKB-KW"/>
</dbReference>
<gene>
    <name evidence="15" type="ORF">HZ995_09505</name>
</gene>
<evidence type="ECO:0000256" key="12">
    <source>
        <dbReference type="ARBA" id="ARBA00023136"/>
    </source>
</evidence>
<name>A0A975EMG7_9RHOB</name>
<evidence type="ECO:0000256" key="5">
    <source>
        <dbReference type="ARBA" id="ARBA00022714"/>
    </source>
</evidence>
<feature type="transmembrane region" description="Helical" evidence="13">
    <location>
        <begin position="167"/>
        <end position="187"/>
    </location>
</feature>
<keyword evidence="12 13" id="KW-0472">Membrane</keyword>
<dbReference type="GO" id="GO:0016491">
    <property type="term" value="F:oxidoreductase activity"/>
    <property type="evidence" value="ECO:0007669"/>
    <property type="project" value="UniProtKB-KW"/>
</dbReference>
<dbReference type="Gene3D" id="3.40.50.80">
    <property type="entry name" value="Nucleotide-binding domain of ferredoxin-NADP reductase (FNR) module"/>
    <property type="match status" value="1"/>
</dbReference>
<dbReference type="EMBL" id="CP060010">
    <property type="protein sequence ID" value="QTN34743.1"/>
    <property type="molecule type" value="Genomic_DNA"/>
</dbReference>
<evidence type="ECO:0000256" key="1">
    <source>
        <dbReference type="ARBA" id="ARBA00001974"/>
    </source>
</evidence>
<dbReference type="CDD" id="cd06198">
    <property type="entry name" value="FNR_like_3"/>
    <property type="match status" value="1"/>
</dbReference>
<sequence>MSLRPLGLVVTAAALAVPVIWWPGIAQGRDVIALFSQYLGIWALIAMALLQVIATRWPGVEAIFGGLDRGYILHKWLGIGAMAAILLHDTIDAEMDGLGRETALVELAETLGELSLYGILILVVITIATFIPYHLWRWTHRLMGFFFMAGAFHYLFILKPFANGDPLGLYTSAFCALGIVAFVYRLLPAGMRSSKRYEVSDITETGNAMAITMTPKGRALRHKAGQFAFLSIEGAEPHPFTISSAPREDGSIRMTVAKLGDYTNRMARTLKTGTAVRLEGPFGHFERRNTQDPELWIAAGVGITPFLAWSEALDPASGPVHLVYCIRDEASAAHLTQLNELALAKPNLTLHIQNSATDGRATADSILAKTGVSTDRLTVAFCGPMQMRKSLIEGFRRVGVSPSRFKFEEFEIRTGIGLRRLAAFLFERVVAPKRT</sequence>
<dbReference type="Pfam" id="PF00175">
    <property type="entry name" value="NAD_binding_1"/>
    <property type="match status" value="1"/>
</dbReference>
<dbReference type="SUPFAM" id="SSF52343">
    <property type="entry name" value="Ferredoxin reductase-like, C-terminal NADP-linked domain"/>
    <property type="match status" value="1"/>
</dbReference>
<evidence type="ECO:0000256" key="11">
    <source>
        <dbReference type="ARBA" id="ARBA00023014"/>
    </source>
</evidence>
<feature type="transmembrane region" description="Helical" evidence="13">
    <location>
        <begin position="142"/>
        <end position="161"/>
    </location>
</feature>
<keyword evidence="8 13" id="KW-1133">Transmembrane helix</keyword>
<keyword evidence="6" id="KW-0479">Metal-binding</keyword>
<dbReference type="InterPro" id="IPR050415">
    <property type="entry name" value="MRET"/>
</dbReference>
<evidence type="ECO:0000256" key="8">
    <source>
        <dbReference type="ARBA" id="ARBA00022989"/>
    </source>
</evidence>
<dbReference type="GO" id="GO:0016020">
    <property type="term" value="C:membrane"/>
    <property type="evidence" value="ECO:0007669"/>
    <property type="project" value="UniProtKB-SubCell"/>
</dbReference>
<keyword evidence="9" id="KW-0560">Oxidoreductase</keyword>
<dbReference type="InterPro" id="IPR013112">
    <property type="entry name" value="FAD-bd_8"/>
</dbReference>
<evidence type="ECO:0000313" key="15">
    <source>
        <dbReference type="EMBL" id="QTN34743.1"/>
    </source>
</evidence>
<evidence type="ECO:0000256" key="13">
    <source>
        <dbReference type="SAM" id="Phobius"/>
    </source>
</evidence>
<dbReference type="InterPro" id="IPR017938">
    <property type="entry name" value="Riboflavin_synthase-like_b-brl"/>
</dbReference>
<dbReference type="GO" id="GO:0046872">
    <property type="term" value="F:metal ion binding"/>
    <property type="evidence" value="ECO:0007669"/>
    <property type="project" value="UniProtKB-KW"/>
</dbReference>
<dbReference type="SUPFAM" id="SSF63380">
    <property type="entry name" value="Riboflavin synthase domain-like"/>
    <property type="match status" value="1"/>
</dbReference>
<evidence type="ECO:0000256" key="7">
    <source>
        <dbReference type="ARBA" id="ARBA00022827"/>
    </source>
</evidence>
<feature type="transmembrane region" description="Helical" evidence="13">
    <location>
        <begin position="114"/>
        <end position="135"/>
    </location>
</feature>
<feature type="domain" description="FAD-binding FR-type" evidence="14">
    <location>
        <begin position="189"/>
        <end position="288"/>
    </location>
</feature>
<evidence type="ECO:0000256" key="4">
    <source>
        <dbReference type="ARBA" id="ARBA00022692"/>
    </source>
</evidence>
<evidence type="ECO:0000256" key="6">
    <source>
        <dbReference type="ARBA" id="ARBA00022723"/>
    </source>
</evidence>
<dbReference type="KEGG" id="cact:HZ995_09505"/>
<dbReference type="PANTHER" id="PTHR47354">
    <property type="entry name" value="NADH OXIDOREDUCTASE HCR"/>
    <property type="match status" value="1"/>
</dbReference>
<dbReference type="InterPro" id="IPR013130">
    <property type="entry name" value="Fe3_Rdtase_TM_dom"/>
</dbReference>
<evidence type="ECO:0000256" key="10">
    <source>
        <dbReference type="ARBA" id="ARBA00023004"/>
    </source>
</evidence>
<dbReference type="Gene3D" id="2.40.30.10">
    <property type="entry name" value="Translation factors"/>
    <property type="match status" value="1"/>
</dbReference>
<keyword evidence="10" id="KW-0408">Iron</keyword>
<feature type="transmembrane region" description="Helical" evidence="13">
    <location>
        <begin position="38"/>
        <end position="59"/>
    </location>
</feature>
<dbReference type="GO" id="GO:0050660">
    <property type="term" value="F:flavin adenine dinucleotide binding"/>
    <property type="evidence" value="ECO:0007669"/>
    <property type="project" value="TreeGrafter"/>
</dbReference>
<evidence type="ECO:0000313" key="16">
    <source>
        <dbReference type="Proteomes" id="UP000665026"/>
    </source>
</evidence>
<dbReference type="RefSeq" id="WP_209355430.1">
    <property type="nucleotide sequence ID" value="NZ_CP060010.1"/>
</dbReference>
<proteinExistence type="predicted"/>
<dbReference type="PANTHER" id="PTHR47354:SF8">
    <property type="entry name" value="1,2-PHENYLACETYL-COA EPOXIDASE, SUBUNIT E"/>
    <property type="match status" value="1"/>
</dbReference>
<evidence type="ECO:0000259" key="14">
    <source>
        <dbReference type="PROSITE" id="PS51384"/>
    </source>
</evidence>
<keyword evidence="7" id="KW-0274">FAD</keyword>
<reference evidence="15" key="1">
    <citation type="submission" date="2020-07" db="EMBL/GenBank/DDBJ databases">
        <title>Genome sequences of bacteria associated with the marine, planktonic diatom Thalassiosira profunda strain ECT2AJA-044.</title>
        <authorList>
            <person name="Gargas C.B."/>
            <person name="Roberts W.R."/>
            <person name="Alverson A.J."/>
        </authorList>
    </citation>
    <scope>NUCLEOTIDE SEQUENCE</scope>
    <source>
        <strain evidence="15">ECT2AJA-044</strain>
    </source>
</reference>
<organism evidence="15 16">
    <name type="scientific">Cognatishimia activa</name>
    <dbReference type="NCBI Taxonomy" id="1715691"/>
    <lineage>
        <taxon>Bacteria</taxon>
        <taxon>Pseudomonadati</taxon>
        <taxon>Pseudomonadota</taxon>
        <taxon>Alphaproteobacteria</taxon>
        <taxon>Rhodobacterales</taxon>
        <taxon>Paracoccaceae</taxon>
        <taxon>Cognatishimia</taxon>
    </lineage>
</organism>
<comment type="subcellular location">
    <subcellularLocation>
        <location evidence="2">Membrane</location>
        <topology evidence="2">Multi-pass membrane protein</topology>
    </subcellularLocation>
</comment>
<dbReference type="AlphaFoldDB" id="A0A975EMG7"/>